<dbReference type="EMBL" id="CP006905">
    <property type="protein sequence ID" value="AIY84431.1"/>
    <property type="molecule type" value="Genomic_DNA"/>
</dbReference>
<reference evidence="3 4" key="1">
    <citation type="journal article" date="2015" name="Infect. Genet. Evol.">
        <title>Genomic sequences of six botulinum neurotoxin-producing strains representing three clostridial species illustrate the mobility and diversity of botulinum neurotoxin genes.</title>
        <authorList>
            <person name="Smith T.J."/>
            <person name="Hill K.K."/>
            <person name="Xie G."/>
            <person name="Foley B.T."/>
            <person name="Williamson C.H."/>
            <person name="Foster J.T."/>
            <person name="Johnson S.L."/>
            <person name="Chertkov O."/>
            <person name="Teshima H."/>
            <person name="Gibbons H.S."/>
            <person name="Johnsky L.A."/>
            <person name="Karavis M.A."/>
            <person name="Smith L.A."/>
        </authorList>
    </citation>
    <scope>NUCLEOTIDE SEQUENCE [LARGE SCALE GENOMIC DNA]</scope>
    <source>
        <strain evidence="3">Sullivan</strain>
    </source>
</reference>
<protein>
    <submittedName>
        <fullName evidence="3">Putative lipoprotein</fullName>
    </submittedName>
</protein>
<dbReference type="HOGENOM" id="CLU_1388131_0_0_9"/>
<evidence type="ECO:0000256" key="1">
    <source>
        <dbReference type="SAM" id="MobiDB-lite"/>
    </source>
</evidence>
<feature type="compositionally biased region" description="Basic and acidic residues" evidence="1">
    <location>
        <begin position="68"/>
        <end position="80"/>
    </location>
</feature>
<organism evidence="3 4">
    <name type="scientific">Clostridium baratii str. Sullivan</name>
    <dbReference type="NCBI Taxonomy" id="1415775"/>
    <lineage>
        <taxon>Bacteria</taxon>
        <taxon>Bacillati</taxon>
        <taxon>Bacillota</taxon>
        <taxon>Clostridia</taxon>
        <taxon>Eubacteriales</taxon>
        <taxon>Clostridiaceae</taxon>
        <taxon>Clostridium</taxon>
    </lineage>
</organism>
<keyword evidence="2" id="KW-0472">Membrane</keyword>
<evidence type="ECO:0000313" key="4">
    <source>
        <dbReference type="Proteomes" id="UP000030635"/>
    </source>
</evidence>
<dbReference type="RefSeq" id="WP_144316893.1">
    <property type="nucleotide sequence ID" value="NZ_CP006905.1"/>
</dbReference>
<dbReference type="KEGG" id="cbv:U729_913"/>
<keyword evidence="2" id="KW-0812">Transmembrane</keyword>
<name>A0A0A7G034_9CLOT</name>
<dbReference type="AlphaFoldDB" id="A0A0A7G034"/>
<keyword evidence="3" id="KW-0449">Lipoprotein</keyword>
<feature type="compositionally biased region" description="Basic and acidic residues" evidence="1">
    <location>
        <begin position="38"/>
        <end position="61"/>
    </location>
</feature>
<keyword evidence="4" id="KW-1185">Reference proteome</keyword>
<evidence type="ECO:0000256" key="2">
    <source>
        <dbReference type="SAM" id="Phobius"/>
    </source>
</evidence>
<feature type="region of interest" description="Disordered" evidence="1">
    <location>
        <begin position="33"/>
        <end position="116"/>
    </location>
</feature>
<gene>
    <name evidence="3" type="ORF">U729_913</name>
</gene>
<feature type="transmembrane region" description="Helical" evidence="2">
    <location>
        <begin position="7"/>
        <end position="26"/>
    </location>
</feature>
<sequence length="196" mass="22059">MRNKRRVLYSFLILGILILYPIYTFVGCGNENSNNKNVKIEDKDTSKEYVNKQDEENKNTSKENANNELDKNIKNEDNKQKVSNNNKKSVVNEDTRKVVTPKESNKGIKSESQLSNKKEQTKIVSSKFTSKDAVIACEKKYGKDSDTIYSCSENMSNVNGEKGYLVQVKSKELMKQGGNGVAFTVLVTPSGKIIEL</sequence>
<evidence type="ECO:0000313" key="3">
    <source>
        <dbReference type="EMBL" id="AIY84431.1"/>
    </source>
</evidence>
<keyword evidence="2" id="KW-1133">Transmembrane helix</keyword>
<accession>A0A0A7G034</accession>
<dbReference type="eggNOG" id="ENOG5032M69">
    <property type="taxonomic scope" value="Bacteria"/>
</dbReference>
<dbReference type="OrthoDB" id="9988331at2"/>
<dbReference type="Proteomes" id="UP000030635">
    <property type="component" value="Chromosome"/>
</dbReference>
<proteinExistence type="predicted"/>
<dbReference type="PROSITE" id="PS51257">
    <property type="entry name" value="PROKAR_LIPOPROTEIN"/>
    <property type="match status" value="1"/>
</dbReference>